<evidence type="ECO:0000256" key="8">
    <source>
        <dbReference type="ARBA" id="ARBA00022573"/>
    </source>
</evidence>
<dbReference type="GO" id="GO:0051073">
    <property type="term" value="F:adenosylcobinamide-GDP ribazoletransferase activity"/>
    <property type="evidence" value="ECO:0007669"/>
    <property type="project" value="UniProtKB-UniRule"/>
</dbReference>
<evidence type="ECO:0000256" key="1">
    <source>
        <dbReference type="ARBA" id="ARBA00001946"/>
    </source>
</evidence>
<feature type="transmembrane region" description="Helical" evidence="19">
    <location>
        <begin position="6"/>
        <end position="26"/>
    </location>
</feature>
<dbReference type="OrthoDB" id="9794626at2"/>
<evidence type="ECO:0000256" key="16">
    <source>
        <dbReference type="ARBA" id="ARBA00032853"/>
    </source>
</evidence>
<gene>
    <name evidence="19 20" type="primary">cobS</name>
    <name evidence="20" type="ORF">GPLA_0397</name>
</gene>
<evidence type="ECO:0000256" key="19">
    <source>
        <dbReference type="HAMAP-Rule" id="MF_00719"/>
    </source>
</evidence>
<dbReference type="GO" id="GO:0009236">
    <property type="term" value="P:cobalamin biosynthetic process"/>
    <property type="evidence" value="ECO:0007669"/>
    <property type="project" value="UniProtKB-UniRule"/>
</dbReference>
<dbReference type="InterPro" id="IPR003805">
    <property type="entry name" value="CobS"/>
</dbReference>
<evidence type="ECO:0000256" key="7">
    <source>
        <dbReference type="ARBA" id="ARBA00022475"/>
    </source>
</evidence>
<dbReference type="HAMAP" id="MF_00719">
    <property type="entry name" value="CobS"/>
    <property type="match status" value="1"/>
</dbReference>
<dbReference type="NCBIfam" id="TIGR00317">
    <property type="entry name" value="cobS"/>
    <property type="match status" value="1"/>
</dbReference>
<dbReference type="STRING" id="1129793.GPLA_0397"/>
<evidence type="ECO:0000256" key="10">
    <source>
        <dbReference type="ARBA" id="ARBA00022692"/>
    </source>
</evidence>
<keyword evidence="7 19" id="KW-1003">Cell membrane</keyword>
<keyword evidence="13 19" id="KW-0472">Membrane</keyword>
<comment type="subcellular location">
    <subcellularLocation>
        <location evidence="2 19">Cell membrane</location>
        <topology evidence="2 19">Multi-pass membrane protein</topology>
    </subcellularLocation>
</comment>
<comment type="catalytic activity">
    <reaction evidence="17 19">
        <text>alpha-ribazole + adenosylcob(III)inamide-GDP = adenosylcob(III)alamin + GMP + H(+)</text>
        <dbReference type="Rhea" id="RHEA:16049"/>
        <dbReference type="ChEBI" id="CHEBI:10329"/>
        <dbReference type="ChEBI" id="CHEBI:15378"/>
        <dbReference type="ChEBI" id="CHEBI:18408"/>
        <dbReference type="ChEBI" id="CHEBI:58115"/>
        <dbReference type="ChEBI" id="CHEBI:60487"/>
        <dbReference type="EC" id="2.7.8.26"/>
    </reaction>
</comment>
<evidence type="ECO:0000256" key="15">
    <source>
        <dbReference type="ARBA" id="ARBA00032605"/>
    </source>
</evidence>
<dbReference type="AlphaFoldDB" id="K6Z564"/>
<feature type="transmembrane region" description="Helical" evidence="19">
    <location>
        <begin position="252"/>
        <end position="275"/>
    </location>
</feature>
<dbReference type="Pfam" id="PF02654">
    <property type="entry name" value="CobS"/>
    <property type="match status" value="1"/>
</dbReference>
<protein>
    <recommendedName>
        <fullName evidence="6 19">Adenosylcobinamide-GDP ribazoletransferase</fullName>
        <ecNumber evidence="5 19">2.7.8.26</ecNumber>
    </recommendedName>
    <alternativeName>
        <fullName evidence="16 19">Cobalamin synthase</fullName>
    </alternativeName>
    <alternativeName>
        <fullName evidence="15 19">Cobalamin-5'-phosphate synthase</fullName>
    </alternativeName>
</protein>
<evidence type="ECO:0000313" key="20">
    <source>
        <dbReference type="EMBL" id="GAC31316.1"/>
    </source>
</evidence>
<dbReference type="EC" id="2.7.8.26" evidence="5 19"/>
<dbReference type="RefSeq" id="WP_007103122.1">
    <property type="nucleotide sequence ID" value="NZ_BAER01000015.1"/>
</dbReference>
<feature type="transmembrane region" description="Helical" evidence="19">
    <location>
        <begin position="120"/>
        <end position="142"/>
    </location>
</feature>
<evidence type="ECO:0000256" key="13">
    <source>
        <dbReference type="ARBA" id="ARBA00023136"/>
    </source>
</evidence>
<organism evidence="20 21">
    <name type="scientific">Paraglaciecola polaris LMG 21857</name>
    <dbReference type="NCBI Taxonomy" id="1129793"/>
    <lineage>
        <taxon>Bacteria</taxon>
        <taxon>Pseudomonadati</taxon>
        <taxon>Pseudomonadota</taxon>
        <taxon>Gammaproteobacteria</taxon>
        <taxon>Alteromonadales</taxon>
        <taxon>Alteromonadaceae</taxon>
        <taxon>Paraglaciecola</taxon>
    </lineage>
</organism>
<dbReference type="EMBL" id="BAER01000015">
    <property type="protein sequence ID" value="GAC31316.1"/>
    <property type="molecule type" value="Genomic_DNA"/>
</dbReference>
<proteinExistence type="inferred from homology"/>
<comment type="function">
    <text evidence="14 19">Joins adenosylcobinamide-GDP and alpha-ribazole to generate adenosylcobalamin (Ado-cobalamin). Also synthesizes adenosylcobalamin 5'-phosphate from adenosylcobinamide-GDP and alpha-ribazole 5'-phosphate.</text>
</comment>
<dbReference type="PANTHER" id="PTHR34148:SF1">
    <property type="entry name" value="ADENOSYLCOBINAMIDE-GDP RIBAZOLETRANSFERASE"/>
    <property type="match status" value="1"/>
</dbReference>
<dbReference type="NCBIfam" id="NF001277">
    <property type="entry name" value="PRK00235.1-3"/>
    <property type="match status" value="1"/>
</dbReference>
<comment type="caution">
    <text evidence="20">The sequence shown here is derived from an EMBL/GenBank/DDBJ whole genome shotgun (WGS) entry which is preliminary data.</text>
</comment>
<name>K6Z564_9ALTE</name>
<reference evidence="21" key="1">
    <citation type="journal article" date="2014" name="Environ. Microbiol.">
        <title>Comparative genomics of the marine bacterial genus Glaciecola reveals the high degree of genomic diversity and genomic characteristic for cold adaptation.</title>
        <authorList>
            <person name="Qin Q.L."/>
            <person name="Xie B.B."/>
            <person name="Yu Y."/>
            <person name="Shu Y.L."/>
            <person name="Rong J.C."/>
            <person name="Zhang Y.J."/>
            <person name="Zhao D.L."/>
            <person name="Chen X.L."/>
            <person name="Zhang X.Y."/>
            <person name="Chen B."/>
            <person name="Zhou B.C."/>
            <person name="Zhang Y.Z."/>
        </authorList>
    </citation>
    <scope>NUCLEOTIDE SEQUENCE [LARGE SCALE GENOMIC DNA]</scope>
    <source>
        <strain evidence="21">LMG 21857</strain>
    </source>
</reference>
<evidence type="ECO:0000256" key="2">
    <source>
        <dbReference type="ARBA" id="ARBA00004651"/>
    </source>
</evidence>
<keyword evidence="9 19" id="KW-0808">Transferase</keyword>
<evidence type="ECO:0000256" key="3">
    <source>
        <dbReference type="ARBA" id="ARBA00004663"/>
    </source>
</evidence>
<evidence type="ECO:0000256" key="6">
    <source>
        <dbReference type="ARBA" id="ARBA00015850"/>
    </source>
</evidence>
<dbReference type="GO" id="GO:0008818">
    <property type="term" value="F:cobalamin 5'-phosphate synthase activity"/>
    <property type="evidence" value="ECO:0007669"/>
    <property type="project" value="UniProtKB-UniRule"/>
</dbReference>
<dbReference type="GO" id="GO:0005886">
    <property type="term" value="C:plasma membrane"/>
    <property type="evidence" value="ECO:0007669"/>
    <property type="project" value="UniProtKB-SubCell"/>
</dbReference>
<keyword evidence="8 19" id="KW-0169">Cobalamin biosynthesis</keyword>
<dbReference type="Proteomes" id="UP000006322">
    <property type="component" value="Unassembled WGS sequence"/>
</dbReference>
<comment type="pathway">
    <text evidence="3 19">Cofactor biosynthesis; adenosylcobalamin biosynthesis; adenosylcobalamin from cob(II)yrinate a,c-diamide: step 7/7.</text>
</comment>
<comment type="cofactor">
    <cofactor evidence="1 19">
        <name>Mg(2+)</name>
        <dbReference type="ChEBI" id="CHEBI:18420"/>
    </cofactor>
</comment>
<comment type="catalytic activity">
    <reaction evidence="18 19">
        <text>alpha-ribazole 5'-phosphate + adenosylcob(III)inamide-GDP = adenosylcob(III)alamin 5'-phosphate + GMP + H(+)</text>
        <dbReference type="Rhea" id="RHEA:23560"/>
        <dbReference type="ChEBI" id="CHEBI:15378"/>
        <dbReference type="ChEBI" id="CHEBI:57918"/>
        <dbReference type="ChEBI" id="CHEBI:58115"/>
        <dbReference type="ChEBI" id="CHEBI:60487"/>
        <dbReference type="ChEBI" id="CHEBI:60493"/>
        <dbReference type="EC" id="2.7.8.26"/>
    </reaction>
</comment>
<evidence type="ECO:0000313" key="21">
    <source>
        <dbReference type="Proteomes" id="UP000006322"/>
    </source>
</evidence>
<evidence type="ECO:0000256" key="9">
    <source>
        <dbReference type="ARBA" id="ARBA00022679"/>
    </source>
</evidence>
<evidence type="ECO:0000256" key="18">
    <source>
        <dbReference type="ARBA" id="ARBA00049504"/>
    </source>
</evidence>
<keyword evidence="21" id="KW-1185">Reference proteome</keyword>
<keyword evidence="12 19" id="KW-1133">Transmembrane helix</keyword>
<comment type="similarity">
    <text evidence="4 19">Belongs to the CobS family.</text>
</comment>
<accession>K6Z564</accession>
<evidence type="ECO:0000256" key="14">
    <source>
        <dbReference type="ARBA" id="ARBA00025228"/>
    </source>
</evidence>
<dbReference type="PANTHER" id="PTHR34148">
    <property type="entry name" value="ADENOSYLCOBINAMIDE-GDP RIBAZOLETRANSFERASE"/>
    <property type="match status" value="1"/>
</dbReference>
<evidence type="ECO:0000256" key="11">
    <source>
        <dbReference type="ARBA" id="ARBA00022842"/>
    </source>
</evidence>
<evidence type="ECO:0000256" key="5">
    <source>
        <dbReference type="ARBA" id="ARBA00013200"/>
    </source>
</evidence>
<evidence type="ECO:0000256" key="17">
    <source>
        <dbReference type="ARBA" id="ARBA00048623"/>
    </source>
</evidence>
<sequence length="276" mass="30003">MLKKALVGHALANQLNLCFLALSFFTRLPVPKGINYSPQKLHQAGQHFALIGWLLAALLGGVYLVIAPYIGTIPSICLLVMLSLLLTGAMHEDGLADTCDGFWGGHTLARKLSIMKDSQIGTYGTCALICILLTKTVLLSALALNQQLNLALCIAYPLSRGLAISHVQHLAYARSDTHNSKSQPLANPMQPRALLWLVVTSTAGLWYLPFTSTMLILLSCLVLRLILKWWFSKHIGGYTGDCLGFAQQVQELLIYLLLLAIIQSHSGITSTGILAL</sequence>
<keyword evidence="11 19" id="KW-0460">Magnesium</keyword>
<feature type="transmembrane region" description="Helical" evidence="19">
    <location>
        <begin position="47"/>
        <end position="66"/>
    </location>
</feature>
<evidence type="ECO:0000256" key="4">
    <source>
        <dbReference type="ARBA" id="ARBA00010561"/>
    </source>
</evidence>
<dbReference type="UniPathway" id="UPA00148">
    <property type="reaction ID" value="UER00238"/>
</dbReference>
<keyword evidence="10 19" id="KW-0812">Transmembrane</keyword>
<feature type="transmembrane region" description="Helical" evidence="19">
    <location>
        <begin position="214"/>
        <end position="231"/>
    </location>
</feature>
<evidence type="ECO:0000256" key="12">
    <source>
        <dbReference type="ARBA" id="ARBA00022989"/>
    </source>
</evidence>